<evidence type="ECO:0000313" key="2">
    <source>
        <dbReference type="Proteomes" id="UP000289555"/>
    </source>
</evidence>
<proteinExistence type="predicted"/>
<name>A0ABM7GFC7_9GAMM</name>
<protein>
    <submittedName>
        <fullName evidence="1">Uncharacterized protein</fullName>
    </submittedName>
</protein>
<accession>A0ABM7GFC7</accession>
<dbReference type="Proteomes" id="UP000289555">
    <property type="component" value="Chromosome"/>
</dbReference>
<keyword evidence="2" id="KW-1185">Reference proteome</keyword>
<dbReference type="EMBL" id="AP019416">
    <property type="protein sequence ID" value="BBI49106.1"/>
    <property type="molecule type" value="Genomic_DNA"/>
</dbReference>
<evidence type="ECO:0000313" key="1">
    <source>
        <dbReference type="EMBL" id="BBI49106.1"/>
    </source>
</evidence>
<sequence>MHTDSGMAGPRAACHQANPGAPRQLAISLGHIRRSSLVPRIVEGEMFTLIIKRIEHFQVALSGTQ</sequence>
<organism evidence="1 2">
    <name type="scientific">Vreelandella olivaria</name>
    <dbReference type="NCBI Taxonomy" id="390919"/>
    <lineage>
        <taxon>Bacteria</taxon>
        <taxon>Pseudomonadati</taxon>
        <taxon>Pseudomonadota</taxon>
        <taxon>Gammaproteobacteria</taxon>
        <taxon>Oceanospirillales</taxon>
        <taxon>Halomonadaceae</taxon>
        <taxon>Vreelandella</taxon>
    </lineage>
</organism>
<reference evidence="2" key="1">
    <citation type="journal article" date="2019" name="Microbiol. Resour. Announc.">
        <title>Complete Genome Sequence of Halomonas olivaria, a Moderately Halophilic Bacterium Isolated from Olive Processing Effluents, Obtained by Nanopore Sequencing.</title>
        <authorList>
            <person name="Nagata S."/>
            <person name="Ii K.M."/>
            <person name="Tsukimi T."/>
            <person name="Miura M.C."/>
            <person name="Galipon J."/>
            <person name="Arakawa K."/>
        </authorList>
    </citation>
    <scope>NUCLEOTIDE SEQUENCE [LARGE SCALE GENOMIC DNA]</scope>
    <source>
        <strain evidence="2">TYRC17</strain>
    </source>
</reference>
<gene>
    <name evidence="1" type="ORF">HORIV_15270</name>
</gene>